<accession>A0AAN8QGF4</accession>
<comment type="caution">
    <text evidence="2">Lacks conserved residue(s) required for the propagation of feature annotation.</text>
</comment>
<keyword evidence="4" id="KW-0472">Membrane</keyword>
<evidence type="ECO:0000313" key="6">
    <source>
        <dbReference type="EMBL" id="KAK6303740.1"/>
    </source>
</evidence>
<dbReference type="InterPro" id="IPR035976">
    <property type="entry name" value="Sushi/SCR/CCP_sf"/>
</dbReference>
<dbReference type="PANTHER" id="PTHR46879">
    <property type="entry name" value="SUSHI DOMAIN-CONTAINING PROTEIN 3"/>
    <property type="match status" value="1"/>
</dbReference>
<comment type="caution">
    <text evidence="6">The sequence shown here is derived from an EMBL/GenBank/DDBJ whole genome shotgun (WGS) entry which is preliminary data.</text>
</comment>
<dbReference type="GO" id="GO:0005886">
    <property type="term" value="C:plasma membrane"/>
    <property type="evidence" value="ECO:0007669"/>
    <property type="project" value="TreeGrafter"/>
</dbReference>
<dbReference type="SMART" id="SM00032">
    <property type="entry name" value="CCP"/>
    <property type="match status" value="1"/>
</dbReference>
<dbReference type="EMBL" id="JAGTTL010000024">
    <property type="protein sequence ID" value="KAK6303740.1"/>
    <property type="molecule type" value="Genomic_DNA"/>
</dbReference>
<name>A0AAN8QGF4_9TELE</name>
<feature type="compositionally biased region" description="Basic and acidic residues" evidence="3">
    <location>
        <begin position="1"/>
        <end position="10"/>
    </location>
</feature>
<keyword evidence="4" id="KW-1133">Transmembrane helix</keyword>
<gene>
    <name evidence="6" type="ORF">J4Q44_G00261940</name>
</gene>
<dbReference type="InterPro" id="IPR053067">
    <property type="entry name" value="SUSD3"/>
</dbReference>
<feature type="domain" description="Sushi" evidence="5">
    <location>
        <begin position="94"/>
        <end position="157"/>
    </location>
</feature>
<keyword evidence="4" id="KW-0812">Transmembrane</keyword>
<evidence type="ECO:0000256" key="2">
    <source>
        <dbReference type="PROSITE-ProRule" id="PRU00302"/>
    </source>
</evidence>
<sequence>MRPQQREKQTPEQAHPVRRSANTIQHSHRNSPALGYWSVLLWASISFLCASCRGCRPLGRSTSDMSTVTASVVDVSRNINSTENGNRGGRNYTGQCTPMPLPALVTQKIIQGNGTNVGTVITLQCPSRHHLVGGSEVSCVWGSNSTQWSGGSPWCKPLSLSDDFGFRVAVVSSIISCAIILLMSMAFITCCLLDCVKEEERKKEERETDLWHQLEQAEKEENRASRYGHKGRNNNNNTQEKTLPPSDHQDPSMCDHRRPSWCHQYPYALSGPAPASTFDPALNSAPLPCRGYDQPILPHSGLYHNPDLPHNPGLLLNPIPPQYPGPTRTVGYQNPEGPHRSGLARLYGGQEGSVSVMSTPLLEEWSAQERPIRVISV</sequence>
<keyword evidence="2" id="KW-0768">Sushi</keyword>
<proteinExistence type="predicted"/>
<dbReference type="Gene3D" id="2.10.70.10">
    <property type="entry name" value="Complement Module, domain 1"/>
    <property type="match status" value="1"/>
</dbReference>
<dbReference type="PROSITE" id="PS50923">
    <property type="entry name" value="SUSHI"/>
    <property type="match status" value="1"/>
</dbReference>
<dbReference type="SUPFAM" id="SSF57535">
    <property type="entry name" value="Complement control module/SCR domain"/>
    <property type="match status" value="1"/>
</dbReference>
<feature type="region of interest" description="Disordered" evidence="3">
    <location>
        <begin position="1"/>
        <end position="28"/>
    </location>
</feature>
<evidence type="ECO:0000259" key="5">
    <source>
        <dbReference type="PROSITE" id="PS50923"/>
    </source>
</evidence>
<dbReference type="CDD" id="cd00033">
    <property type="entry name" value="CCP"/>
    <property type="match status" value="1"/>
</dbReference>
<feature type="region of interest" description="Disordered" evidence="3">
    <location>
        <begin position="204"/>
        <end position="255"/>
    </location>
</feature>
<dbReference type="PANTHER" id="PTHR46879:SF1">
    <property type="entry name" value="SUSHI DOMAIN-CONTAINING PROTEIN 3"/>
    <property type="match status" value="1"/>
</dbReference>
<dbReference type="AlphaFoldDB" id="A0AAN8QGF4"/>
<evidence type="ECO:0000256" key="3">
    <source>
        <dbReference type="SAM" id="MobiDB-lite"/>
    </source>
</evidence>
<feature type="transmembrane region" description="Helical" evidence="4">
    <location>
        <begin position="164"/>
        <end position="188"/>
    </location>
</feature>
<evidence type="ECO:0000256" key="4">
    <source>
        <dbReference type="SAM" id="Phobius"/>
    </source>
</evidence>
<keyword evidence="7" id="KW-1185">Reference proteome</keyword>
<keyword evidence="1 2" id="KW-1015">Disulfide bond</keyword>
<feature type="disulfide bond" evidence="2">
    <location>
        <begin position="96"/>
        <end position="139"/>
    </location>
</feature>
<protein>
    <recommendedName>
        <fullName evidence="5">Sushi domain-containing protein</fullName>
    </recommendedName>
</protein>
<feature type="compositionally biased region" description="Basic and acidic residues" evidence="3">
    <location>
        <begin position="204"/>
        <end position="224"/>
    </location>
</feature>
<dbReference type="InterPro" id="IPR000436">
    <property type="entry name" value="Sushi_SCR_CCP_dom"/>
</dbReference>
<reference evidence="6 7" key="1">
    <citation type="submission" date="2021-04" db="EMBL/GenBank/DDBJ databases">
        <authorList>
            <person name="De Guttry C."/>
            <person name="Zahm M."/>
            <person name="Klopp C."/>
            <person name="Cabau C."/>
            <person name="Louis A."/>
            <person name="Berthelot C."/>
            <person name="Parey E."/>
            <person name="Roest Crollius H."/>
            <person name="Montfort J."/>
            <person name="Robinson-Rechavi M."/>
            <person name="Bucao C."/>
            <person name="Bouchez O."/>
            <person name="Gislard M."/>
            <person name="Lluch J."/>
            <person name="Milhes M."/>
            <person name="Lampietro C."/>
            <person name="Lopez Roques C."/>
            <person name="Donnadieu C."/>
            <person name="Braasch I."/>
            <person name="Desvignes T."/>
            <person name="Postlethwait J."/>
            <person name="Bobe J."/>
            <person name="Wedekind C."/>
            <person name="Guiguen Y."/>
        </authorList>
    </citation>
    <scope>NUCLEOTIDE SEQUENCE [LARGE SCALE GENOMIC DNA]</scope>
    <source>
        <strain evidence="6">Cs_M1</strain>
        <tissue evidence="6">Blood</tissue>
    </source>
</reference>
<organism evidence="6 7">
    <name type="scientific">Coregonus suidteri</name>
    <dbReference type="NCBI Taxonomy" id="861788"/>
    <lineage>
        <taxon>Eukaryota</taxon>
        <taxon>Metazoa</taxon>
        <taxon>Chordata</taxon>
        <taxon>Craniata</taxon>
        <taxon>Vertebrata</taxon>
        <taxon>Euteleostomi</taxon>
        <taxon>Actinopterygii</taxon>
        <taxon>Neopterygii</taxon>
        <taxon>Teleostei</taxon>
        <taxon>Protacanthopterygii</taxon>
        <taxon>Salmoniformes</taxon>
        <taxon>Salmonidae</taxon>
        <taxon>Coregoninae</taxon>
        <taxon>Coregonus</taxon>
    </lineage>
</organism>
<evidence type="ECO:0000313" key="7">
    <source>
        <dbReference type="Proteomes" id="UP001356427"/>
    </source>
</evidence>
<dbReference type="Proteomes" id="UP001356427">
    <property type="component" value="Unassembled WGS sequence"/>
</dbReference>
<evidence type="ECO:0000256" key="1">
    <source>
        <dbReference type="ARBA" id="ARBA00023157"/>
    </source>
</evidence>